<name>A0ABN8K2Q3_9HYPH</name>
<feature type="domain" description="D-isomer specific 2-hydroxyacid dehydrogenase NAD-binding" evidence="7">
    <location>
        <begin position="281"/>
        <end position="453"/>
    </location>
</feature>
<dbReference type="InterPro" id="IPR036291">
    <property type="entry name" value="NAD(P)-bd_dom_sf"/>
</dbReference>
<dbReference type="CDD" id="cd12169">
    <property type="entry name" value="PGDH_like_1"/>
    <property type="match status" value="1"/>
</dbReference>
<dbReference type="SUPFAM" id="SSF52283">
    <property type="entry name" value="Formate/glycerate dehydrogenase catalytic domain-like"/>
    <property type="match status" value="1"/>
</dbReference>
<evidence type="ECO:0000256" key="1">
    <source>
        <dbReference type="ARBA" id="ARBA00005854"/>
    </source>
</evidence>
<dbReference type="Pfam" id="PF02826">
    <property type="entry name" value="2-Hacid_dh_C"/>
    <property type="match status" value="1"/>
</dbReference>
<comment type="similarity">
    <text evidence="1 5">Belongs to the D-isomer specific 2-hydroxyacid dehydrogenase family.</text>
</comment>
<accession>A0ABN8K2Q3</accession>
<protein>
    <recommendedName>
        <fullName evidence="10">D-2-hydroxyacid dehydrogenase family protein</fullName>
    </recommendedName>
</protein>
<dbReference type="Gene3D" id="3.40.50.720">
    <property type="entry name" value="NAD(P)-binding Rossmann-like Domain"/>
    <property type="match status" value="3"/>
</dbReference>
<evidence type="ECO:0000256" key="5">
    <source>
        <dbReference type="RuleBase" id="RU003719"/>
    </source>
</evidence>
<dbReference type="PANTHER" id="PTHR42789:SF1">
    <property type="entry name" value="D-ISOMER SPECIFIC 2-HYDROXYACID DEHYDROGENASE FAMILY PROTEIN (AFU_ORTHOLOGUE AFUA_6G10090)"/>
    <property type="match status" value="1"/>
</dbReference>
<evidence type="ECO:0000313" key="8">
    <source>
        <dbReference type="EMBL" id="CAH2403521.1"/>
    </source>
</evidence>
<dbReference type="InterPro" id="IPR050857">
    <property type="entry name" value="D-2-hydroxyacid_DH"/>
</dbReference>
<dbReference type="Proteomes" id="UP001153050">
    <property type="component" value="Unassembled WGS sequence"/>
</dbReference>
<evidence type="ECO:0000256" key="2">
    <source>
        <dbReference type="ARBA" id="ARBA00022605"/>
    </source>
</evidence>
<dbReference type="SUPFAM" id="SSF51735">
    <property type="entry name" value="NAD(P)-binding Rossmann-fold domains"/>
    <property type="match status" value="2"/>
</dbReference>
<reference evidence="8 9" key="1">
    <citation type="submission" date="2022-03" db="EMBL/GenBank/DDBJ databases">
        <authorList>
            <person name="Brunel B."/>
        </authorList>
    </citation>
    <scope>NUCLEOTIDE SEQUENCE [LARGE SCALE GENOMIC DNA]</scope>
    <source>
        <strain evidence="8">STM5069sample</strain>
    </source>
</reference>
<dbReference type="InterPro" id="IPR006139">
    <property type="entry name" value="D-isomer_2_OHA_DH_cat_dom"/>
</dbReference>
<organism evidence="8 9">
    <name type="scientific">Mesorhizobium escarrei</name>
    <dbReference type="NCBI Taxonomy" id="666018"/>
    <lineage>
        <taxon>Bacteria</taxon>
        <taxon>Pseudomonadati</taxon>
        <taxon>Pseudomonadota</taxon>
        <taxon>Alphaproteobacteria</taxon>
        <taxon>Hyphomicrobiales</taxon>
        <taxon>Phyllobacteriaceae</taxon>
        <taxon>Mesorhizobium</taxon>
    </lineage>
</organism>
<sequence>MVDHRSEGLAEKLAEVCPHGIDVYFENVGGTIWQAVLPLLNRVVRIPMCGVIAHYNGGGAEQDLLPATMLAIVRRSLVRRGYINTEFFDEHYDAFLREIGPRVRAGNIRYREDIVDGLEKARRLSSACWPAGTSAKRSFAFRNARSFTIGWSRADNLAPENPMMPRQERYNLAVLDDYQNVALSLADWSVLDGRASVTVFNDHLADADAVVERLQPFDIVCVMRERTPLTRTIIERLPRLRLIASTAFRNASIDVKAAEERGIPVVHTSYTSAPTIELTWALILASARNLVAENTSLRSGGWQRSIGDDMAGRTLGVLGLGNVGGAVAQIGKAFGMNVTAWSQHLTAERAAEVGAELVSKEELFGRADVVSVHLVLSGRTRGLVGASELALMKPTARLVNTSRGPIVIEADLIAALKAQNIAGAAIDVFDQEPLPLDHPFRTLPNLLATPHIGYVSRGLYSRFYRDTVKNIRRWLDGQAAG</sequence>
<evidence type="ECO:0000256" key="3">
    <source>
        <dbReference type="ARBA" id="ARBA00023002"/>
    </source>
</evidence>
<evidence type="ECO:0008006" key="10">
    <source>
        <dbReference type="Google" id="ProtNLM"/>
    </source>
</evidence>
<evidence type="ECO:0000313" key="9">
    <source>
        <dbReference type="Proteomes" id="UP001153050"/>
    </source>
</evidence>
<dbReference type="EMBL" id="CAKXZT010000134">
    <property type="protein sequence ID" value="CAH2403521.1"/>
    <property type="molecule type" value="Genomic_DNA"/>
</dbReference>
<keyword evidence="3 5" id="KW-0560">Oxidoreductase</keyword>
<proteinExistence type="inferred from homology"/>
<dbReference type="Gene3D" id="3.90.180.10">
    <property type="entry name" value="Medium-chain alcohol dehydrogenases, catalytic domain"/>
    <property type="match status" value="1"/>
</dbReference>
<evidence type="ECO:0000259" key="7">
    <source>
        <dbReference type="Pfam" id="PF02826"/>
    </source>
</evidence>
<dbReference type="InterPro" id="IPR029752">
    <property type="entry name" value="D-isomer_DH_CS1"/>
</dbReference>
<comment type="caution">
    <text evidence="8">The sequence shown here is derived from an EMBL/GenBank/DDBJ whole genome shotgun (WGS) entry which is preliminary data.</text>
</comment>
<evidence type="ECO:0000259" key="6">
    <source>
        <dbReference type="Pfam" id="PF00389"/>
    </source>
</evidence>
<dbReference type="Pfam" id="PF00389">
    <property type="entry name" value="2-Hacid_dh"/>
    <property type="match status" value="1"/>
</dbReference>
<gene>
    <name evidence="8" type="ORF">MES5069_390009</name>
</gene>
<keyword evidence="9" id="KW-1185">Reference proteome</keyword>
<feature type="domain" description="D-isomer specific 2-hydroxyacid dehydrogenase catalytic" evidence="6">
    <location>
        <begin position="196"/>
        <end position="479"/>
    </location>
</feature>
<dbReference type="InterPro" id="IPR006140">
    <property type="entry name" value="D-isomer_DH_NAD-bd"/>
</dbReference>
<dbReference type="PANTHER" id="PTHR42789">
    <property type="entry name" value="D-ISOMER SPECIFIC 2-HYDROXYACID DEHYDROGENASE FAMILY PROTEIN (AFU_ORTHOLOGUE AFUA_6G10090)"/>
    <property type="match status" value="1"/>
</dbReference>
<evidence type="ECO:0000256" key="4">
    <source>
        <dbReference type="ARBA" id="ARBA00023027"/>
    </source>
</evidence>
<dbReference type="PROSITE" id="PS00065">
    <property type="entry name" value="D_2_HYDROXYACID_DH_1"/>
    <property type="match status" value="1"/>
</dbReference>
<keyword evidence="4" id="KW-0520">NAD</keyword>
<keyword evidence="2" id="KW-0028">Amino-acid biosynthesis</keyword>